<dbReference type="PROSITE" id="PS50048">
    <property type="entry name" value="ZN2_CY6_FUNGAL_2"/>
    <property type="match status" value="1"/>
</dbReference>
<keyword evidence="4" id="KW-1185">Reference proteome</keyword>
<feature type="domain" description="Zn(2)-C6 fungal-type" evidence="2">
    <location>
        <begin position="441"/>
        <end position="485"/>
    </location>
</feature>
<dbReference type="Gene3D" id="4.10.240.10">
    <property type="entry name" value="Zn(2)-C6 fungal-type DNA-binding domain"/>
    <property type="match status" value="1"/>
</dbReference>
<dbReference type="SUPFAM" id="SSF57701">
    <property type="entry name" value="Zn2/Cys6 DNA-binding domain"/>
    <property type="match status" value="1"/>
</dbReference>
<dbReference type="InterPro" id="IPR036864">
    <property type="entry name" value="Zn2-C6_fun-type_DNA-bd_sf"/>
</dbReference>
<feature type="compositionally biased region" description="Low complexity" evidence="1">
    <location>
        <begin position="514"/>
        <end position="530"/>
    </location>
</feature>
<feature type="region of interest" description="Disordered" evidence="1">
    <location>
        <begin position="499"/>
        <end position="556"/>
    </location>
</feature>
<evidence type="ECO:0000259" key="2">
    <source>
        <dbReference type="PROSITE" id="PS50048"/>
    </source>
</evidence>
<feature type="region of interest" description="Disordered" evidence="1">
    <location>
        <begin position="233"/>
        <end position="255"/>
    </location>
</feature>
<dbReference type="RefSeq" id="XP_013241398.1">
    <property type="nucleotide sequence ID" value="XM_013385944.1"/>
</dbReference>
<feature type="compositionally biased region" description="Polar residues" evidence="1">
    <location>
        <begin position="399"/>
        <end position="409"/>
    </location>
</feature>
<dbReference type="OrthoDB" id="39175at2759"/>
<evidence type="ECO:0000313" key="3">
    <source>
        <dbReference type="EMBL" id="KDN40441.1"/>
    </source>
</evidence>
<feature type="region of interest" description="Disordered" evidence="1">
    <location>
        <begin position="66"/>
        <end position="95"/>
    </location>
</feature>
<dbReference type="GO" id="GO:0008270">
    <property type="term" value="F:zinc ion binding"/>
    <property type="evidence" value="ECO:0007669"/>
    <property type="project" value="InterPro"/>
</dbReference>
<feature type="compositionally biased region" description="Acidic residues" evidence="1">
    <location>
        <begin position="500"/>
        <end position="513"/>
    </location>
</feature>
<dbReference type="STRING" id="1037660.A0A066VG51"/>
<evidence type="ECO:0000313" key="4">
    <source>
        <dbReference type="Proteomes" id="UP000027361"/>
    </source>
</evidence>
<accession>A0A066VG51</accession>
<gene>
    <name evidence="3" type="ORF">K437DRAFT_269992</name>
</gene>
<evidence type="ECO:0000256" key="1">
    <source>
        <dbReference type="SAM" id="MobiDB-lite"/>
    </source>
</evidence>
<dbReference type="HOGENOM" id="CLU_429051_0_0_1"/>
<dbReference type="Proteomes" id="UP000027361">
    <property type="component" value="Unassembled WGS sequence"/>
</dbReference>
<proteinExistence type="predicted"/>
<comment type="caution">
    <text evidence="3">The sequence shown here is derived from an EMBL/GenBank/DDBJ whole genome shotgun (WGS) entry which is preliminary data.</text>
</comment>
<feature type="region of interest" description="Disordered" evidence="1">
    <location>
        <begin position="354"/>
        <end position="409"/>
    </location>
</feature>
<dbReference type="AlphaFoldDB" id="A0A066VG51"/>
<name>A0A066VG51_TILAU</name>
<dbReference type="InParanoid" id="A0A066VG51"/>
<dbReference type="CDD" id="cd00067">
    <property type="entry name" value="GAL4"/>
    <property type="match status" value="1"/>
</dbReference>
<sequence>MIPSRASPGVAAQADEHHDAAFPPYDANPPLYLSGVQGRDAGSNLPVGDPSNAHFVRFDYDCPSTNSSEIASQSHSRAGSSTAPFDRGMPSGPAMLSMDSTDAGNVFSIPWDRQGAHATFAEQSATHTGGFQTIPPPAHIPTFQSDGEYPVQPHPVSVSSGPYPSLILGSRGGTSTLSPAHALNDYAQADVDATYLHYRQQFALQQYNSHSSVSRRAAEEALARFLEFQALPPVDDDAPKSKQSHFPSKDGAVEPGSFSDYLQQYASGGMGQEHVTVRAASGLVINTPSSEHVNISHNVGAHDQNATSLSTLTPASDNTITLAADEVDGRSNHKSSTHKYHPVQPFMPMRSLHAAKDGRRSRRQKRGISTCPTSPTESPPPAHVKGAVPVSKRAKTDSPRTCGTHSGQINADPAEAAVFGKIRVKERKLGKSRTGRRQYTSCDSCRASKKGCDLRLSVVLNTIGVDVHPEVSCSSCKRRGLKCTTKDVHKIRAASGHFEELDEDDDDDEDGIGEDASSSSALCTSSRKTSLAGRSGTVSHGRADSQPTPNGGRFSHRAKAVNMKLIDGKFIGFKRLDESLVTTEDQHPFVQETLVAYAQTLECSMLLFLGHATQADKEDQVFSRKMPFSRRNSLPNAQ</sequence>
<dbReference type="SMART" id="SM00066">
    <property type="entry name" value="GAL4"/>
    <property type="match status" value="1"/>
</dbReference>
<reference evidence="3 4" key="1">
    <citation type="submission" date="2014-05" db="EMBL/GenBank/DDBJ databases">
        <title>Draft genome sequence of a rare smut relative, Tilletiaria anomala UBC 951.</title>
        <authorList>
            <consortium name="DOE Joint Genome Institute"/>
            <person name="Toome M."/>
            <person name="Kuo A."/>
            <person name="Henrissat B."/>
            <person name="Lipzen A."/>
            <person name="Tritt A."/>
            <person name="Yoshinaga Y."/>
            <person name="Zane M."/>
            <person name="Barry K."/>
            <person name="Grigoriev I.V."/>
            <person name="Spatafora J.W."/>
            <person name="Aimea M.C."/>
        </authorList>
    </citation>
    <scope>NUCLEOTIDE SEQUENCE [LARGE SCALE GENOMIC DNA]</scope>
    <source>
        <strain evidence="3 4">UBC 951</strain>
    </source>
</reference>
<dbReference type="InterPro" id="IPR001138">
    <property type="entry name" value="Zn2Cys6_DnaBD"/>
</dbReference>
<dbReference type="GeneID" id="25266137"/>
<feature type="compositionally biased region" description="Polar residues" evidence="1">
    <location>
        <begin position="66"/>
        <end position="83"/>
    </location>
</feature>
<dbReference type="GO" id="GO:0000981">
    <property type="term" value="F:DNA-binding transcription factor activity, RNA polymerase II-specific"/>
    <property type="evidence" value="ECO:0007669"/>
    <property type="project" value="InterPro"/>
</dbReference>
<organism evidence="3 4">
    <name type="scientific">Tilletiaria anomala (strain ATCC 24038 / CBS 436.72 / UBC 951)</name>
    <dbReference type="NCBI Taxonomy" id="1037660"/>
    <lineage>
        <taxon>Eukaryota</taxon>
        <taxon>Fungi</taxon>
        <taxon>Dikarya</taxon>
        <taxon>Basidiomycota</taxon>
        <taxon>Ustilaginomycotina</taxon>
        <taxon>Exobasidiomycetes</taxon>
        <taxon>Georgefischeriales</taxon>
        <taxon>Tilletiariaceae</taxon>
        <taxon>Tilletiaria</taxon>
    </lineage>
</organism>
<dbReference type="EMBL" id="JMSN01000091">
    <property type="protein sequence ID" value="KDN40441.1"/>
    <property type="molecule type" value="Genomic_DNA"/>
</dbReference>
<protein>
    <recommendedName>
        <fullName evidence="2">Zn(2)-C6 fungal-type domain-containing protein</fullName>
    </recommendedName>
</protein>